<accession>A0AAV1E1N5</accession>
<evidence type="ECO:0000256" key="1">
    <source>
        <dbReference type="SAM" id="MobiDB-lite"/>
    </source>
</evidence>
<gene>
    <name evidence="2" type="ORF">OLC1_LOCUS20400</name>
</gene>
<sequence length="224" mass="25180">MTSDTILKLARWRVRDLAACFFACEIPRIDHEEQNCSTSTGHPEVPRKNMVFDPIGERRRKQKDEQKQRTKKSNQKKVSVENSQKITRKSEEGLSRLSSGSHFKEEEYIVFCFKDDGSIHLGKEKRTSEVSNATTVEEEGSDDVELVWPPDEIKEIDHAGNHGDQAKTLSSILSVTESSDSNRSDASSGSFAFPVIDEQFEVGMDGKSCSYAAARRQRTEGTES</sequence>
<feature type="compositionally biased region" description="Acidic residues" evidence="1">
    <location>
        <begin position="136"/>
        <end position="145"/>
    </location>
</feature>
<keyword evidence="3" id="KW-1185">Reference proteome</keyword>
<protein>
    <submittedName>
        <fullName evidence="2">OLC1v1013957C1</fullName>
    </submittedName>
</protein>
<feature type="region of interest" description="Disordered" evidence="1">
    <location>
        <begin position="34"/>
        <end position="97"/>
    </location>
</feature>
<organism evidence="2 3">
    <name type="scientific">Oldenlandia corymbosa var. corymbosa</name>
    <dbReference type="NCBI Taxonomy" id="529605"/>
    <lineage>
        <taxon>Eukaryota</taxon>
        <taxon>Viridiplantae</taxon>
        <taxon>Streptophyta</taxon>
        <taxon>Embryophyta</taxon>
        <taxon>Tracheophyta</taxon>
        <taxon>Spermatophyta</taxon>
        <taxon>Magnoliopsida</taxon>
        <taxon>eudicotyledons</taxon>
        <taxon>Gunneridae</taxon>
        <taxon>Pentapetalae</taxon>
        <taxon>asterids</taxon>
        <taxon>lamiids</taxon>
        <taxon>Gentianales</taxon>
        <taxon>Rubiaceae</taxon>
        <taxon>Rubioideae</taxon>
        <taxon>Spermacoceae</taxon>
        <taxon>Hedyotis-Oldenlandia complex</taxon>
        <taxon>Oldenlandia</taxon>
    </lineage>
</organism>
<name>A0AAV1E1N5_OLDCO</name>
<feature type="compositionally biased region" description="Polar residues" evidence="1">
    <location>
        <begin position="76"/>
        <end position="85"/>
    </location>
</feature>
<reference evidence="2" key="1">
    <citation type="submission" date="2023-03" db="EMBL/GenBank/DDBJ databases">
        <authorList>
            <person name="Julca I."/>
        </authorList>
    </citation>
    <scope>NUCLEOTIDE SEQUENCE</scope>
</reference>
<dbReference type="EMBL" id="OX459124">
    <property type="protein sequence ID" value="CAI9113372.1"/>
    <property type="molecule type" value="Genomic_DNA"/>
</dbReference>
<evidence type="ECO:0000313" key="3">
    <source>
        <dbReference type="Proteomes" id="UP001161247"/>
    </source>
</evidence>
<evidence type="ECO:0000313" key="2">
    <source>
        <dbReference type="EMBL" id="CAI9113372.1"/>
    </source>
</evidence>
<proteinExistence type="predicted"/>
<dbReference type="AlphaFoldDB" id="A0AAV1E1N5"/>
<dbReference type="Proteomes" id="UP001161247">
    <property type="component" value="Chromosome 7"/>
</dbReference>
<feature type="region of interest" description="Disordered" evidence="1">
    <location>
        <begin position="126"/>
        <end position="145"/>
    </location>
</feature>